<accession>A0ABM4DG58</accession>
<gene>
    <name evidence="13" type="primary">LOC105844605</name>
</gene>
<feature type="domain" description="G-protein coupled receptors family 1 profile" evidence="11">
    <location>
        <begin position="34"/>
        <end position="318"/>
    </location>
</feature>
<dbReference type="InterPro" id="IPR000276">
    <property type="entry name" value="GPCR_Rhodpsn"/>
</dbReference>
<evidence type="ECO:0000256" key="3">
    <source>
        <dbReference type="ARBA" id="ARBA00022692"/>
    </source>
</evidence>
<evidence type="ECO:0000256" key="8">
    <source>
        <dbReference type="ARBA" id="ARBA00023180"/>
    </source>
</evidence>
<keyword evidence="6 10" id="KW-0472">Membrane</keyword>
<organism evidence="12 13">
    <name type="scientific">Hydra vulgaris</name>
    <name type="common">Hydra</name>
    <name type="synonym">Hydra attenuata</name>
    <dbReference type="NCBI Taxonomy" id="6087"/>
    <lineage>
        <taxon>Eukaryota</taxon>
        <taxon>Metazoa</taxon>
        <taxon>Cnidaria</taxon>
        <taxon>Hydrozoa</taxon>
        <taxon>Hydroidolina</taxon>
        <taxon>Anthoathecata</taxon>
        <taxon>Aplanulata</taxon>
        <taxon>Hydridae</taxon>
        <taxon>Hydra</taxon>
    </lineage>
</organism>
<dbReference type="SUPFAM" id="SSF81321">
    <property type="entry name" value="Family A G protein-coupled receptor-like"/>
    <property type="match status" value="1"/>
</dbReference>
<dbReference type="Pfam" id="PF00001">
    <property type="entry name" value="7tm_1"/>
    <property type="match status" value="1"/>
</dbReference>
<feature type="transmembrane region" description="Helical" evidence="10">
    <location>
        <begin position="138"/>
        <end position="159"/>
    </location>
</feature>
<keyword evidence="3 10" id="KW-0812">Transmembrane</keyword>
<dbReference type="Gene3D" id="1.20.1070.10">
    <property type="entry name" value="Rhodopsin 7-helix transmembrane proteins"/>
    <property type="match status" value="1"/>
</dbReference>
<dbReference type="PROSITE" id="PS50262">
    <property type="entry name" value="G_PROTEIN_RECEP_F1_2"/>
    <property type="match status" value="1"/>
</dbReference>
<evidence type="ECO:0000256" key="2">
    <source>
        <dbReference type="ARBA" id="ARBA00022475"/>
    </source>
</evidence>
<keyword evidence="2" id="KW-1003">Cell membrane</keyword>
<keyword evidence="7 13" id="KW-0675">Receptor</keyword>
<dbReference type="RefSeq" id="XP_065673428.1">
    <property type="nucleotide sequence ID" value="XM_065817356.1"/>
</dbReference>
<dbReference type="PANTHER" id="PTHR24246:SF27">
    <property type="entry name" value="ADENOSINE RECEPTOR, ISOFORM A"/>
    <property type="match status" value="1"/>
</dbReference>
<keyword evidence="12" id="KW-1185">Reference proteome</keyword>
<feature type="transmembrane region" description="Helical" evidence="10">
    <location>
        <begin position="264"/>
        <end position="284"/>
    </location>
</feature>
<dbReference type="GeneID" id="105844605"/>
<dbReference type="Proteomes" id="UP001652625">
    <property type="component" value="Chromosome 14"/>
</dbReference>
<keyword evidence="4 10" id="KW-1133">Transmembrane helix</keyword>
<dbReference type="InterPro" id="IPR017452">
    <property type="entry name" value="GPCR_Rhodpsn_7TM"/>
</dbReference>
<evidence type="ECO:0000256" key="7">
    <source>
        <dbReference type="ARBA" id="ARBA00023170"/>
    </source>
</evidence>
<dbReference type="PRINTS" id="PR00237">
    <property type="entry name" value="GPCRRHODOPSN"/>
</dbReference>
<evidence type="ECO:0000313" key="12">
    <source>
        <dbReference type="Proteomes" id="UP001652625"/>
    </source>
</evidence>
<dbReference type="CDD" id="cd00637">
    <property type="entry name" value="7tm_classA_rhodopsin-like"/>
    <property type="match status" value="1"/>
</dbReference>
<keyword evidence="8" id="KW-0325">Glycoprotein</keyword>
<keyword evidence="9" id="KW-0807">Transducer</keyword>
<evidence type="ECO:0000313" key="13">
    <source>
        <dbReference type="RefSeq" id="XP_065673428.1"/>
    </source>
</evidence>
<dbReference type="PANTHER" id="PTHR24246">
    <property type="entry name" value="OLFACTORY RECEPTOR AND ADENOSINE RECEPTOR"/>
    <property type="match status" value="1"/>
</dbReference>
<feature type="transmembrane region" description="Helical" evidence="10">
    <location>
        <begin position="97"/>
        <end position="117"/>
    </location>
</feature>
<sequence>MASSEACNSTHEITELSSFSFSFSVIISLLTVATNLAVILSLLRKKNILRQSTFHKILLNIALADLLTGLISDPISISFHGKEMLRIPISSAETKTLHVTLFIINGASILTMVLLCIDRVIALKWPILYRNGLANRKCLLVLSSTWALSSVLVISYFEYGYIKYLAVFSTTAVATACVSLFMTIGIFRIHIFNKSSKLELNLFKNTKANNLENCGKENRIDNISSKENSSNDTQSNSSNCKDNIRTEIKRKKKLKIERSVNKSFINMLVVFLLSYLPACVMIAYMNTCDACNCILIHVARDLTYLIILSSAFFRPVNFIYRLKMIKVRIRLLR</sequence>
<evidence type="ECO:0000256" key="5">
    <source>
        <dbReference type="ARBA" id="ARBA00023040"/>
    </source>
</evidence>
<proteinExistence type="predicted"/>
<protein>
    <submittedName>
        <fullName evidence="13">Alpha-1B adrenergic receptor</fullName>
    </submittedName>
</protein>
<evidence type="ECO:0000256" key="1">
    <source>
        <dbReference type="ARBA" id="ARBA00004651"/>
    </source>
</evidence>
<keyword evidence="5" id="KW-0297">G-protein coupled receptor</keyword>
<comment type="subcellular location">
    <subcellularLocation>
        <location evidence="1">Cell membrane</location>
        <topology evidence="1">Multi-pass membrane protein</topology>
    </subcellularLocation>
</comment>
<feature type="transmembrane region" description="Helical" evidence="10">
    <location>
        <begin position="20"/>
        <end position="43"/>
    </location>
</feature>
<name>A0ABM4DG58_HYDVU</name>
<evidence type="ECO:0000259" key="11">
    <source>
        <dbReference type="PROSITE" id="PS50262"/>
    </source>
</evidence>
<feature type="transmembrane region" description="Helical" evidence="10">
    <location>
        <begin position="304"/>
        <end position="322"/>
    </location>
</feature>
<evidence type="ECO:0000256" key="4">
    <source>
        <dbReference type="ARBA" id="ARBA00022989"/>
    </source>
</evidence>
<reference evidence="13" key="1">
    <citation type="submission" date="2025-08" db="UniProtKB">
        <authorList>
            <consortium name="RefSeq"/>
        </authorList>
    </citation>
    <scope>IDENTIFICATION</scope>
</reference>
<feature type="transmembrane region" description="Helical" evidence="10">
    <location>
        <begin position="165"/>
        <end position="187"/>
    </location>
</feature>
<evidence type="ECO:0000256" key="9">
    <source>
        <dbReference type="ARBA" id="ARBA00023224"/>
    </source>
</evidence>
<evidence type="ECO:0000256" key="10">
    <source>
        <dbReference type="SAM" id="Phobius"/>
    </source>
</evidence>
<feature type="transmembrane region" description="Helical" evidence="10">
    <location>
        <begin position="57"/>
        <end position="77"/>
    </location>
</feature>
<evidence type="ECO:0000256" key="6">
    <source>
        <dbReference type="ARBA" id="ARBA00023136"/>
    </source>
</evidence>